<evidence type="ECO:0000256" key="3">
    <source>
        <dbReference type="PROSITE-ProRule" id="PRU00708"/>
    </source>
</evidence>
<feature type="repeat" description="PPR" evidence="3">
    <location>
        <begin position="44"/>
        <end position="78"/>
    </location>
</feature>
<dbReference type="Gene3D" id="1.25.40.10">
    <property type="entry name" value="Tetratricopeptide repeat domain"/>
    <property type="match status" value="1"/>
</dbReference>
<evidence type="ECO:0000256" key="1">
    <source>
        <dbReference type="ARBA" id="ARBA00007626"/>
    </source>
</evidence>
<sequence>MNKDGVLANSVTYNSLIDGYCKVGNMEKALEICSQMNENGVEPNVIIFSTLIDSYCKTGNMEAVVGFYSEMVIKGSGDEIDLGATHLVRPRSGLEELQEKIVTSMEGVLDSGGNSVVVFKENGQPRLSTKAATSGAKDLGFRLDHSSLKSWGE</sequence>
<dbReference type="AlphaFoldDB" id="A0A9D3VTR7"/>
<dbReference type="NCBIfam" id="TIGR00756">
    <property type="entry name" value="PPR"/>
    <property type="match status" value="2"/>
</dbReference>
<feature type="repeat" description="PPR" evidence="3">
    <location>
        <begin position="9"/>
        <end position="43"/>
    </location>
</feature>
<comment type="similarity">
    <text evidence="1">Belongs to the PPR family. P subfamily.</text>
</comment>
<evidence type="ECO:0000256" key="2">
    <source>
        <dbReference type="ARBA" id="ARBA00022737"/>
    </source>
</evidence>
<dbReference type="OrthoDB" id="185373at2759"/>
<dbReference type="PANTHER" id="PTHR47941">
    <property type="entry name" value="PENTATRICOPEPTIDE REPEAT-CONTAINING PROTEIN 3, MITOCHONDRIAL"/>
    <property type="match status" value="1"/>
</dbReference>
<evidence type="ECO:0000313" key="4">
    <source>
        <dbReference type="EMBL" id="KAH1095969.1"/>
    </source>
</evidence>
<name>A0A9D3VTR7_9ROSI</name>
<evidence type="ECO:0000313" key="5">
    <source>
        <dbReference type="Proteomes" id="UP000828251"/>
    </source>
</evidence>
<comment type="caution">
    <text evidence="4">The sequence shown here is derived from an EMBL/GenBank/DDBJ whole genome shotgun (WGS) entry which is preliminary data.</text>
</comment>
<accession>A0A9D3VTR7</accession>
<dbReference type="EMBL" id="JAIQCV010000005">
    <property type="protein sequence ID" value="KAH1095969.1"/>
    <property type="molecule type" value="Genomic_DNA"/>
</dbReference>
<keyword evidence="5" id="KW-1185">Reference proteome</keyword>
<dbReference type="PROSITE" id="PS51375">
    <property type="entry name" value="PPR"/>
    <property type="match status" value="2"/>
</dbReference>
<protein>
    <recommendedName>
        <fullName evidence="6">Pentatricopeptide repeat-containing protein</fullName>
    </recommendedName>
</protein>
<reference evidence="4 5" key="1">
    <citation type="journal article" date="2021" name="Plant Biotechnol. J.">
        <title>Multi-omics assisted identification of the key and species-specific regulatory components of drought-tolerant mechanisms in Gossypium stocksii.</title>
        <authorList>
            <person name="Yu D."/>
            <person name="Ke L."/>
            <person name="Zhang D."/>
            <person name="Wu Y."/>
            <person name="Sun Y."/>
            <person name="Mei J."/>
            <person name="Sun J."/>
            <person name="Sun Y."/>
        </authorList>
    </citation>
    <scope>NUCLEOTIDE SEQUENCE [LARGE SCALE GENOMIC DNA]</scope>
    <source>
        <strain evidence="5">cv. E1</strain>
        <tissue evidence="4">Leaf</tissue>
    </source>
</reference>
<keyword evidence="2" id="KW-0677">Repeat</keyword>
<dbReference type="Pfam" id="PF13041">
    <property type="entry name" value="PPR_2"/>
    <property type="match status" value="1"/>
</dbReference>
<dbReference type="InterPro" id="IPR011990">
    <property type="entry name" value="TPR-like_helical_dom_sf"/>
</dbReference>
<evidence type="ECO:0008006" key="6">
    <source>
        <dbReference type="Google" id="ProtNLM"/>
    </source>
</evidence>
<proteinExistence type="inferred from homology"/>
<dbReference type="InterPro" id="IPR002885">
    <property type="entry name" value="PPR_rpt"/>
</dbReference>
<gene>
    <name evidence="4" type="ORF">J1N35_012890</name>
</gene>
<organism evidence="4 5">
    <name type="scientific">Gossypium stocksii</name>
    <dbReference type="NCBI Taxonomy" id="47602"/>
    <lineage>
        <taxon>Eukaryota</taxon>
        <taxon>Viridiplantae</taxon>
        <taxon>Streptophyta</taxon>
        <taxon>Embryophyta</taxon>
        <taxon>Tracheophyta</taxon>
        <taxon>Spermatophyta</taxon>
        <taxon>Magnoliopsida</taxon>
        <taxon>eudicotyledons</taxon>
        <taxon>Gunneridae</taxon>
        <taxon>Pentapetalae</taxon>
        <taxon>rosids</taxon>
        <taxon>malvids</taxon>
        <taxon>Malvales</taxon>
        <taxon>Malvaceae</taxon>
        <taxon>Malvoideae</taxon>
        <taxon>Gossypium</taxon>
    </lineage>
</organism>
<dbReference type="Proteomes" id="UP000828251">
    <property type="component" value="Unassembled WGS sequence"/>
</dbReference>